<feature type="non-terminal residue" evidence="9">
    <location>
        <position position="1"/>
    </location>
</feature>
<feature type="domain" description="Peptidase S1" evidence="8">
    <location>
        <begin position="142"/>
        <end position="376"/>
    </location>
</feature>
<evidence type="ECO:0000256" key="4">
    <source>
        <dbReference type="ARBA" id="ARBA00022825"/>
    </source>
</evidence>
<dbReference type="Proteomes" id="UP000316079">
    <property type="component" value="Unassembled WGS sequence"/>
</dbReference>
<evidence type="ECO:0000256" key="2">
    <source>
        <dbReference type="ARBA" id="ARBA00022729"/>
    </source>
</evidence>
<feature type="domain" description="Peptidase S1" evidence="8">
    <location>
        <begin position="1"/>
        <end position="133"/>
    </location>
</feature>
<dbReference type="SMART" id="SM00020">
    <property type="entry name" value="Tryp_SPc"/>
    <property type="match status" value="1"/>
</dbReference>
<gene>
    <name evidence="9" type="ORF">DNTS_024803</name>
</gene>
<keyword evidence="1 7" id="KW-0645">Protease</keyword>
<dbReference type="PANTHER" id="PTHR24253:SF144">
    <property type="entry name" value="CHYMOTRYPSIN-LIKE PROTEASE CTRL-1-RELATED"/>
    <property type="match status" value="1"/>
</dbReference>
<dbReference type="CDD" id="cd00190">
    <property type="entry name" value="Tryp_SPc"/>
    <property type="match status" value="1"/>
</dbReference>
<keyword evidence="4 7" id="KW-0720">Serine protease</keyword>
<dbReference type="InterPro" id="IPR043504">
    <property type="entry name" value="Peptidase_S1_PA_chymotrypsin"/>
</dbReference>
<dbReference type="Gene3D" id="2.40.10.10">
    <property type="entry name" value="Trypsin-like serine proteases"/>
    <property type="match status" value="2"/>
</dbReference>
<dbReference type="FunFam" id="2.40.10.10:FF:000024">
    <property type="entry name" value="Serine protease 53"/>
    <property type="match status" value="1"/>
</dbReference>
<keyword evidence="2" id="KW-0732">Signal</keyword>
<dbReference type="AlphaFoldDB" id="A0A553R0T9"/>
<evidence type="ECO:0000256" key="7">
    <source>
        <dbReference type="RuleBase" id="RU363034"/>
    </source>
</evidence>
<keyword evidence="5" id="KW-1015">Disulfide bond</keyword>
<evidence type="ECO:0000313" key="10">
    <source>
        <dbReference type="Proteomes" id="UP000316079"/>
    </source>
</evidence>
<dbReference type="Pfam" id="PF00089">
    <property type="entry name" value="Trypsin"/>
    <property type="match status" value="2"/>
</dbReference>
<dbReference type="OrthoDB" id="10002959at2759"/>
<dbReference type="PROSITE" id="PS00134">
    <property type="entry name" value="TRYPSIN_HIS"/>
    <property type="match status" value="1"/>
</dbReference>
<keyword evidence="3 7" id="KW-0378">Hydrolase</keyword>
<keyword evidence="10" id="KW-1185">Reference proteome</keyword>
<comment type="caution">
    <text evidence="9">The sequence shown here is derived from an EMBL/GenBank/DDBJ whole genome shotgun (WGS) entry which is preliminary data.</text>
</comment>
<dbReference type="PANTHER" id="PTHR24253">
    <property type="entry name" value="TRANSMEMBRANE PROTEASE SERINE"/>
    <property type="match status" value="1"/>
</dbReference>
<dbReference type="PROSITE" id="PS00135">
    <property type="entry name" value="TRYPSIN_SER"/>
    <property type="match status" value="1"/>
</dbReference>
<evidence type="ECO:0000256" key="1">
    <source>
        <dbReference type="ARBA" id="ARBA00022670"/>
    </source>
</evidence>
<proteinExistence type="predicted"/>
<dbReference type="InterPro" id="IPR001314">
    <property type="entry name" value="Peptidase_S1A"/>
</dbReference>
<dbReference type="InterPro" id="IPR018114">
    <property type="entry name" value="TRYPSIN_HIS"/>
</dbReference>
<name>A0A553R0T9_9TELE</name>
<protein>
    <recommendedName>
        <fullName evidence="8">Peptidase S1 domain-containing protein</fullName>
    </recommendedName>
</protein>
<dbReference type="InterPro" id="IPR001254">
    <property type="entry name" value="Trypsin_dom"/>
</dbReference>
<dbReference type="PRINTS" id="PR00722">
    <property type="entry name" value="CHYMOTRYPSIN"/>
</dbReference>
<sequence>TKASDLTVYLGLWKQAELRSGVAYKVSSIHIHSGYNSTHDDIALLQLTSTVVFTNYIKPMCLANESSSFPAGTSSWVIGWGAIEYNIIKGKGTGTTIDPVRLPPSNPLQVVEVEVYDNADCFNRYCLPHLNVCGRRTLHPRIVGGSDAPEGAWPWMVSLHSPSFSGHFCGGSLISSEWVLSAAHCLASVDMSSVLVYMGRRKQQGVHVHEINRSVDSFLIHPSYNRDTYNNDIGLLRLSSSVEFDAFIKPVCLAAENSTFSSGTSSWLIGWGQTDTGVNLSDPGTLQEAEVRVVLNSECNRLLGAQITENMMCAGLQQGGKDTCQGDSGGPMVSQQCSLWVQSGIISRGHDCGQPNEPGVYTRVSQYQNWIMSSIVQDLPGFITFDSLNPCFTVDMQNVNSVSKSISQQM</sequence>
<dbReference type="PROSITE" id="PS50240">
    <property type="entry name" value="TRYPSIN_DOM"/>
    <property type="match status" value="2"/>
</dbReference>
<dbReference type="EMBL" id="SRMA01025346">
    <property type="protein sequence ID" value="TRY95793.1"/>
    <property type="molecule type" value="Genomic_DNA"/>
</dbReference>
<evidence type="ECO:0000259" key="8">
    <source>
        <dbReference type="PROSITE" id="PS50240"/>
    </source>
</evidence>
<evidence type="ECO:0000313" key="9">
    <source>
        <dbReference type="EMBL" id="TRY95793.1"/>
    </source>
</evidence>
<dbReference type="SUPFAM" id="SSF50494">
    <property type="entry name" value="Trypsin-like serine proteases"/>
    <property type="match status" value="2"/>
</dbReference>
<keyword evidence="6" id="KW-0325">Glycoprotein</keyword>
<accession>A0A553R0T9</accession>
<dbReference type="InterPro" id="IPR033116">
    <property type="entry name" value="TRYPSIN_SER"/>
</dbReference>
<evidence type="ECO:0000256" key="6">
    <source>
        <dbReference type="ARBA" id="ARBA00023180"/>
    </source>
</evidence>
<evidence type="ECO:0000256" key="3">
    <source>
        <dbReference type="ARBA" id="ARBA00022801"/>
    </source>
</evidence>
<dbReference type="STRING" id="623744.A0A553R0T9"/>
<dbReference type="GO" id="GO:0004252">
    <property type="term" value="F:serine-type endopeptidase activity"/>
    <property type="evidence" value="ECO:0007669"/>
    <property type="project" value="InterPro"/>
</dbReference>
<dbReference type="GO" id="GO:0006508">
    <property type="term" value="P:proteolysis"/>
    <property type="evidence" value="ECO:0007669"/>
    <property type="project" value="UniProtKB-KW"/>
</dbReference>
<reference evidence="9 10" key="1">
    <citation type="journal article" date="2019" name="Sci. Data">
        <title>Hybrid genome assembly and annotation of Danionella translucida.</title>
        <authorList>
            <person name="Kadobianskyi M."/>
            <person name="Schulze L."/>
            <person name="Schuelke M."/>
            <person name="Judkewitz B."/>
        </authorList>
    </citation>
    <scope>NUCLEOTIDE SEQUENCE [LARGE SCALE GENOMIC DNA]</scope>
    <source>
        <strain evidence="9 10">Bolton</strain>
    </source>
</reference>
<evidence type="ECO:0000256" key="5">
    <source>
        <dbReference type="ARBA" id="ARBA00023157"/>
    </source>
</evidence>
<organism evidence="9 10">
    <name type="scientific">Danionella cerebrum</name>
    <dbReference type="NCBI Taxonomy" id="2873325"/>
    <lineage>
        <taxon>Eukaryota</taxon>
        <taxon>Metazoa</taxon>
        <taxon>Chordata</taxon>
        <taxon>Craniata</taxon>
        <taxon>Vertebrata</taxon>
        <taxon>Euteleostomi</taxon>
        <taxon>Actinopterygii</taxon>
        <taxon>Neopterygii</taxon>
        <taxon>Teleostei</taxon>
        <taxon>Ostariophysi</taxon>
        <taxon>Cypriniformes</taxon>
        <taxon>Danionidae</taxon>
        <taxon>Danioninae</taxon>
        <taxon>Danionella</taxon>
    </lineage>
</organism>
<dbReference type="InterPro" id="IPR009003">
    <property type="entry name" value="Peptidase_S1_PA"/>
</dbReference>